<dbReference type="RefSeq" id="WP_253872338.1">
    <property type="nucleotide sequence ID" value="NZ_BAABHM010000032.1"/>
</dbReference>
<dbReference type="PROSITE" id="PS51257">
    <property type="entry name" value="PROKAR_LIPOPROTEIN"/>
    <property type="match status" value="1"/>
</dbReference>
<evidence type="ECO:0000313" key="4">
    <source>
        <dbReference type="Proteomes" id="UP001500843"/>
    </source>
</evidence>
<evidence type="ECO:0008006" key="5">
    <source>
        <dbReference type="Google" id="ProtNLM"/>
    </source>
</evidence>
<reference evidence="4" key="1">
    <citation type="journal article" date="2019" name="Int. J. Syst. Evol. Microbiol.">
        <title>The Global Catalogue of Microorganisms (GCM) 10K type strain sequencing project: providing services to taxonomists for standard genome sequencing and annotation.</title>
        <authorList>
            <consortium name="The Broad Institute Genomics Platform"/>
            <consortium name="The Broad Institute Genome Sequencing Center for Infectious Disease"/>
            <person name="Wu L."/>
            <person name="Ma J."/>
        </authorList>
    </citation>
    <scope>NUCLEOTIDE SEQUENCE [LARGE SCALE GENOMIC DNA]</scope>
    <source>
        <strain evidence="4">JCM 17975</strain>
    </source>
</reference>
<dbReference type="EMBL" id="BAABHM010000032">
    <property type="protein sequence ID" value="GAA4719581.1"/>
    <property type="molecule type" value="Genomic_DNA"/>
</dbReference>
<organism evidence="3 4">
    <name type="scientific">Promicromonospora umidemergens</name>
    <dbReference type="NCBI Taxonomy" id="629679"/>
    <lineage>
        <taxon>Bacteria</taxon>
        <taxon>Bacillati</taxon>
        <taxon>Actinomycetota</taxon>
        <taxon>Actinomycetes</taxon>
        <taxon>Micrococcales</taxon>
        <taxon>Promicromonosporaceae</taxon>
        <taxon>Promicromonospora</taxon>
    </lineage>
</organism>
<comment type="caution">
    <text evidence="3">The sequence shown here is derived from an EMBL/GenBank/DDBJ whole genome shotgun (WGS) entry which is preliminary data.</text>
</comment>
<protein>
    <recommendedName>
        <fullName evidence="5">Lipoprotein</fullName>
    </recommendedName>
</protein>
<feature type="compositionally biased region" description="Pro residues" evidence="1">
    <location>
        <begin position="46"/>
        <end position="58"/>
    </location>
</feature>
<evidence type="ECO:0000313" key="3">
    <source>
        <dbReference type="EMBL" id="GAA4719581.1"/>
    </source>
</evidence>
<evidence type="ECO:0000256" key="1">
    <source>
        <dbReference type="SAM" id="MobiDB-lite"/>
    </source>
</evidence>
<keyword evidence="4" id="KW-1185">Reference proteome</keyword>
<accession>A0ABP8Y3Z9</accession>
<proteinExistence type="predicted"/>
<feature type="region of interest" description="Disordered" evidence="1">
    <location>
        <begin position="29"/>
        <end position="67"/>
    </location>
</feature>
<feature type="chain" id="PRO_5046257307" description="Lipoprotein" evidence="2">
    <location>
        <begin position="30"/>
        <end position="211"/>
    </location>
</feature>
<gene>
    <name evidence="3" type="ORF">GCM10023198_49390</name>
</gene>
<feature type="signal peptide" evidence="2">
    <location>
        <begin position="1"/>
        <end position="29"/>
    </location>
</feature>
<name>A0ABP8Y3Z9_9MICO</name>
<evidence type="ECO:0000256" key="2">
    <source>
        <dbReference type="SAM" id="SignalP"/>
    </source>
</evidence>
<dbReference type="Proteomes" id="UP001500843">
    <property type="component" value="Unassembled WGS sequence"/>
</dbReference>
<feature type="compositionally biased region" description="Low complexity" evidence="1">
    <location>
        <begin position="36"/>
        <end position="45"/>
    </location>
</feature>
<sequence>MFRKPRPAALGAVVALALTVGLSACQAGAEAPAEISGSPSASPTPTTSPSPSVPPTPENPAKAAKAKNIAEAKQRYLEFQEITTAKSKKGQSPFSELMSGGYIGSSELQSQQQSFWEQYTDLKLKQVGEASIEVVEVTKYEGDPLLKDVTGQRVYMKVCIDNSGRDVVNPDGTSALRKDSPDRVLMTAVMQGQKQEGIWSVNETTSTGKAC</sequence>
<keyword evidence="2" id="KW-0732">Signal</keyword>